<organism evidence="3 4">
    <name type="scientific">Lujinxingia vulgaris</name>
    <dbReference type="NCBI Taxonomy" id="2600176"/>
    <lineage>
        <taxon>Bacteria</taxon>
        <taxon>Deltaproteobacteria</taxon>
        <taxon>Bradymonadales</taxon>
        <taxon>Lujinxingiaceae</taxon>
        <taxon>Lujinxingia</taxon>
    </lineage>
</organism>
<dbReference type="RefSeq" id="WP_146973503.1">
    <property type="nucleotide sequence ID" value="NZ_VOSL01000024.1"/>
</dbReference>
<dbReference type="EMBL" id="VOSL01000024">
    <property type="protein sequence ID" value="TXD40697.1"/>
    <property type="molecule type" value="Genomic_DNA"/>
</dbReference>
<feature type="transmembrane region" description="Helical" evidence="1">
    <location>
        <begin position="368"/>
        <end position="388"/>
    </location>
</feature>
<name>A0A5C6XJZ5_9DELT</name>
<keyword evidence="1" id="KW-0812">Transmembrane</keyword>
<evidence type="ECO:0000256" key="1">
    <source>
        <dbReference type="SAM" id="Phobius"/>
    </source>
</evidence>
<dbReference type="OrthoDB" id="5518634at2"/>
<dbReference type="InterPro" id="IPR011009">
    <property type="entry name" value="Kinase-like_dom_sf"/>
</dbReference>
<protein>
    <recommendedName>
        <fullName evidence="2">Protein kinase domain-containing protein</fullName>
    </recommendedName>
</protein>
<feature type="domain" description="Protein kinase" evidence="2">
    <location>
        <begin position="1"/>
        <end position="287"/>
    </location>
</feature>
<dbReference type="Proteomes" id="UP000321046">
    <property type="component" value="Unassembled WGS sequence"/>
</dbReference>
<reference evidence="3 4" key="1">
    <citation type="submission" date="2019-08" db="EMBL/GenBank/DDBJ databases">
        <title>Bradymonadales sp. TMQ2.</title>
        <authorList>
            <person name="Liang Q."/>
        </authorList>
    </citation>
    <scope>NUCLEOTIDE SEQUENCE [LARGE SCALE GENOMIC DNA]</scope>
    <source>
        <strain evidence="3 4">TMQ2</strain>
    </source>
</reference>
<proteinExistence type="predicted"/>
<accession>A0A5C6XJZ5</accession>
<evidence type="ECO:0000259" key="2">
    <source>
        <dbReference type="PROSITE" id="PS50011"/>
    </source>
</evidence>
<evidence type="ECO:0000313" key="4">
    <source>
        <dbReference type="Proteomes" id="UP000321046"/>
    </source>
</evidence>
<comment type="caution">
    <text evidence="3">The sequence shown here is derived from an EMBL/GenBank/DDBJ whole genome shotgun (WGS) entry which is preliminary data.</text>
</comment>
<gene>
    <name evidence="3" type="ORF">FRC96_05485</name>
</gene>
<evidence type="ECO:0000313" key="3">
    <source>
        <dbReference type="EMBL" id="TXD40697.1"/>
    </source>
</evidence>
<dbReference type="AlphaFoldDB" id="A0A5C6XJZ5"/>
<dbReference type="GO" id="GO:0005524">
    <property type="term" value="F:ATP binding"/>
    <property type="evidence" value="ECO:0007669"/>
    <property type="project" value="InterPro"/>
</dbReference>
<dbReference type="InterPro" id="IPR000719">
    <property type="entry name" value="Prot_kinase_dom"/>
</dbReference>
<keyword evidence="1" id="KW-1133">Transmembrane helix</keyword>
<dbReference type="SUPFAM" id="SSF56112">
    <property type="entry name" value="Protein kinase-like (PK-like)"/>
    <property type="match status" value="1"/>
</dbReference>
<dbReference type="PROSITE" id="PS50011">
    <property type="entry name" value="PROTEIN_KINASE_DOM"/>
    <property type="match status" value="1"/>
</dbReference>
<dbReference type="GO" id="GO:0004672">
    <property type="term" value="F:protein kinase activity"/>
    <property type="evidence" value="ECO:0007669"/>
    <property type="project" value="InterPro"/>
</dbReference>
<keyword evidence="1" id="KW-0472">Membrane</keyword>
<sequence>MDDASTLIDIHNQPTGYKALAMREERDELQVVAIAREGADQGAGCDYLGLALSYDEARLDDVAYVATRREQLTHLTDYLDALSDGGVVARKIDLLEILEGPGGVGEPLLVIERCQGPTLFEAVQTRWPEGMPAGLALKIMAQLGDLLIATHQAGYYWRDFDPRRFVLGPDDTLRAQLPGCVVSKGVKLKPWQLNTHPAYTAPEVREETSGTMLRAAADIYGAGALMSFLLSGEEPRARVESPLSFTAYERIEALKMPGVTLLLARTLQPLAKKRFGRAEIFRRYLSLDDLPSREDKGFGMVMLPAPWLGLEMENPEKNRSLKSHLSQGPLISVAREEPAETSEPSALAEGSAVRRAEERAEEVRSGLGWPWVAVIIVLIVAALAYLTLGTP</sequence>
<dbReference type="Gene3D" id="1.10.510.10">
    <property type="entry name" value="Transferase(Phosphotransferase) domain 1"/>
    <property type="match status" value="1"/>
</dbReference>